<keyword evidence="1" id="KW-0175">Coiled coil</keyword>
<feature type="region of interest" description="Disordered" evidence="2">
    <location>
        <begin position="523"/>
        <end position="547"/>
    </location>
</feature>
<dbReference type="InterPro" id="IPR019367">
    <property type="entry name" value="PDZ-binding_CRIPT"/>
</dbReference>
<name>A0ABD0VNY2_DENTH</name>
<evidence type="ECO:0000256" key="2">
    <source>
        <dbReference type="SAM" id="MobiDB-lite"/>
    </source>
</evidence>
<reference evidence="3 4" key="1">
    <citation type="journal article" date="2024" name="Plant Biotechnol. J.">
        <title>Dendrobium thyrsiflorum genome and its molecular insights into genes involved in important horticultural traits.</title>
        <authorList>
            <person name="Chen B."/>
            <person name="Wang J.Y."/>
            <person name="Zheng P.J."/>
            <person name="Li K.L."/>
            <person name="Liang Y.M."/>
            <person name="Chen X.F."/>
            <person name="Zhang C."/>
            <person name="Zhao X."/>
            <person name="He X."/>
            <person name="Zhang G.Q."/>
            <person name="Liu Z.J."/>
            <person name="Xu Q."/>
        </authorList>
    </citation>
    <scope>NUCLEOTIDE SEQUENCE [LARGE SCALE GENOMIC DNA]</scope>
    <source>
        <strain evidence="3">GZMU011</strain>
    </source>
</reference>
<evidence type="ECO:0000313" key="4">
    <source>
        <dbReference type="Proteomes" id="UP001552299"/>
    </source>
</evidence>
<accession>A0ABD0VNY2</accession>
<organism evidence="3 4">
    <name type="scientific">Dendrobium thyrsiflorum</name>
    <name type="common">Pinecone-like raceme dendrobium</name>
    <name type="synonym">Orchid</name>
    <dbReference type="NCBI Taxonomy" id="117978"/>
    <lineage>
        <taxon>Eukaryota</taxon>
        <taxon>Viridiplantae</taxon>
        <taxon>Streptophyta</taxon>
        <taxon>Embryophyta</taxon>
        <taxon>Tracheophyta</taxon>
        <taxon>Spermatophyta</taxon>
        <taxon>Magnoliopsida</taxon>
        <taxon>Liliopsida</taxon>
        <taxon>Asparagales</taxon>
        <taxon>Orchidaceae</taxon>
        <taxon>Epidendroideae</taxon>
        <taxon>Malaxideae</taxon>
        <taxon>Dendrobiinae</taxon>
        <taxon>Dendrobium</taxon>
    </lineage>
</organism>
<feature type="coiled-coil region" evidence="1">
    <location>
        <begin position="254"/>
        <end position="387"/>
    </location>
</feature>
<evidence type="ECO:0000256" key="1">
    <source>
        <dbReference type="SAM" id="Coils"/>
    </source>
</evidence>
<evidence type="ECO:0000313" key="3">
    <source>
        <dbReference type="EMBL" id="KAL0926714.1"/>
    </source>
</evidence>
<protein>
    <recommendedName>
        <fullName evidence="5">Cysteine-rich interactor of PDZ three</fullName>
    </recommendedName>
</protein>
<dbReference type="AlphaFoldDB" id="A0ABD0VNY2"/>
<dbReference type="InterPro" id="IPR043424">
    <property type="entry name" value="BLT-like"/>
</dbReference>
<proteinExistence type="predicted"/>
<feature type="compositionally biased region" description="Polar residues" evidence="2">
    <location>
        <begin position="499"/>
        <end position="508"/>
    </location>
</feature>
<feature type="compositionally biased region" description="Low complexity" evidence="2">
    <location>
        <begin position="605"/>
        <end position="614"/>
    </location>
</feature>
<keyword evidence="4" id="KW-1185">Reference proteome</keyword>
<feature type="region of interest" description="Disordered" evidence="2">
    <location>
        <begin position="474"/>
        <end position="510"/>
    </location>
</feature>
<feature type="coiled-coil region" evidence="1">
    <location>
        <begin position="200"/>
        <end position="227"/>
    </location>
</feature>
<sequence length="786" mass="89280">MEVQRNSRSFWRECPERQRGGGRGAAGLFSEETRSWDLATSAAGRCWWTENESGFGVKGTIPSLKPFITNMSEEVHGPLHPFLVEEYDEVDDAHEGLWYHLCRKAVEIDEVKLCVYWWKLMMGITLCSEALSPLAIKNCKGGISHKCISQLDASASLLHFSKERATKWDSECPNVLKDAYDLYGSLKLLEDQQSDMISIVSFLQSELEQARLRVSELEAEQQSAKKKLGHFVRKIEDQKVAWKRKEHEKIRSVIDSMKEDLSRERKNRQRLEIMNANLVNELTKTKLSAKQFLQEFEKESKTRELLEEVCNELAKEIGDDKAEVEALKIESLKTREEVEEERKMLQMAEVWREERVQMKLIDAKLTLEEKYSQLSALQEEIEAFLRSRSGNNFDVSEMKQAEALKKTVGSIKPHDIKQLSYQPPPASQDIYSIFEELQPREQVREREIEQCNGSVTLEPNGLLEKPINGCNSLMLDGNVDEEDDSGWETVSHVEEQDSSKSPNGSEPSVNGVYLESQASISGTDWDELGDDEKQNGEINEVFSVTTKQSRKKGSSISRLWKSSRANNGEDLKKISFELTSGRLCNGRLSNATLSPARKSGETGLSSSSVGNWSSPDLLKSNNTEGMKGRLDWPWASKKQSLKAKLLEARIRSQKLQLRQLSNAASPVLSHALAFDLSKVQSRRRHRISREMVCEKCEKKLSKVIVPDKWKEGASNTTEGGGRKINENKLLSKKHRWTPYGNAKCMICKQQVHQDAKYCHTCAYSKGVCAMCGKQVLDTKFYKQSNV</sequence>
<gene>
    <name evidence="3" type="ORF">M5K25_002958</name>
</gene>
<dbReference type="EMBL" id="JANQDX010000003">
    <property type="protein sequence ID" value="KAL0926714.1"/>
    <property type="molecule type" value="Genomic_DNA"/>
</dbReference>
<feature type="region of interest" description="Disordered" evidence="2">
    <location>
        <begin position="588"/>
        <end position="623"/>
    </location>
</feature>
<evidence type="ECO:0008006" key="5">
    <source>
        <dbReference type="Google" id="ProtNLM"/>
    </source>
</evidence>
<comment type="caution">
    <text evidence="3">The sequence shown here is derived from an EMBL/GenBank/DDBJ whole genome shotgun (WGS) entry which is preliminary data.</text>
</comment>
<dbReference type="PANTHER" id="PTHR31071">
    <property type="entry name" value="GB|AAF24581.1"/>
    <property type="match status" value="1"/>
</dbReference>
<dbReference type="PANTHER" id="PTHR31071:SF2">
    <property type="entry name" value="ACTIN CYTOSKELETON-REGULATORY COMPLEX PAN-LIKE PROTEIN"/>
    <property type="match status" value="1"/>
</dbReference>
<dbReference type="Proteomes" id="UP001552299">
    <property type="component" value="Unassembled WGS sequence"/>
</dbReference>
<dbReference type="Pfam" id="PF10235">
    <property type="entry name" value="Cript"/>
    <property type="match status" value="1"/>
</dbReference>